<evidence type="ECO:0000256" key="2">
    <source>
        <dbReference type="PROSITE-ProRule" id="PRU00708"/>
    </source>
</evidence>
<reference evidence="4" key="1">
    <citation type="journal article" date="2021" name="Front. Plant Sci.">
        <title>Chromosome-Scale Genome Assembly for Chinese Sour Jujube and Insights Into Its Genome Evolution and Domestication Signature.</title>
        <authorList>
            <person name="Shen L.-Y."/>
            <person name="Luo H."/>
            <person name="Wang X.-L."/>
            <person name="Wang X.-M."/>
            <person name="Qiu X.-J."/>
            <person name="Liu H."/>
            <person name="Zhou S.-S."/>
            <person name="Jia K.-H."/>
            <person name="Nie S."/>
            <person name="Bao Y.-T."/>
            <person name="Zhang R.-G."/>
            <person name="Yun Q.-Z."/>
            <person name="Chai Y.-H."/>
            <person name="Lu J.-Y."/>
            <person name="Li Y."/>
            <person name="Zhao S.-W."/>
            <person name="Mao J.-F."/>
            <person name="Jia S.-G."/>
            <person name="Mao Y.-M."/>
        </authorList>
    </citation>
    <scope>NUCLEOTIDE SEQUENCE</scope>
    <source>
        <strain evidence="4">AT0</strain>
        <tissue evidence="4">Leaf</tissue>
    </source>
</reference>
<evidence type="ECO:0000313" key="5">
    <source>
        <dbReference type="Proteomes" id="UP000813462"/>
    </source>
</evidence>
<keyword evidence="1" id="KW-0677">Repeat</keyword>
<dbReference type="Gene3D" id="1.25.40.10">
    <property type="entry name" value="Tetratricopeptide repeat domain"/>
    <property type="match status" value="1"/>
</dbReference>
<dbReference type="AlphaFoldDB" id="A0A978VBA7"/>
<evidence type="ECO:0008006" key="6">
    <source>
        <dbReference type="Google" id="ProtNLM"/>
    </source>
</evidence>
<dbReference type="PROSITE" id="PS51375">
    <property type="entry name" value="PPR"/>
    <property type="match status" value="1"/>
</dbReference>
<dbReference type="PANTHER" id="PTHR47925">
    <property type="entry name" value="OS01G0913400 PROTEIN-RELATED"/>
    <property type="match status" value="1"/>
</dbReference>
<feature type="repeat" description="PPR" evidence="2">
    <location>
        <begin position="133"/>
        <end position="167"/>
    </location>
</feature>
<name>A0A978VBA7_ZIZJJ</name>
<dbReference type="PANTHER" id="PTHR47925:SF84">
    <property type="entry name" value="PENTATRICOPEPTIDE REPEAT-CONTAINING PROTEIN"/>
    <property type="match status" value="1"/>
</dbReference>
<dbReference type="Pfam" id="PF13041">
    <property type="entry name" value="PPR_2"/>
    <property type="match status" value="1"/>
</dbReference>
<dbReference type="NCBIfam" id="TIGR00756">
    <property type="entry name" value="PPR"/>
    <property type="match status" value="1"/>
</dbReference>
<evidence type="ECO:0000313" key="4">
    <source>
        <dbReference type="EMBL" id="KAH7525192.1"/>
    </source>
</evidence>
<comment type="caution">
    <text evidence="4">The sequence shown here is derived from an EMBL/GenBank/DDBJ whole genome shotgun (WGS) entry which is preliminary data.</text>
</comment>
<dbReference type="InterPro" id="IPR011990">
    <property type="entry name" value="TPR-like_helical_dom_sf"/>
</dbReference>
<dbReference type="InterPro" id="IPR002885">
    <property type="entry name" value="PPR_rpt"/>
</dbReference>
<feature type="region of interest" description="Disordered" evidence="3">
    <location>
        <begin position="1"/>
        <end position="34"/>
    </location>
</feature>
<evidence type="ECO:0000256" key="3">
    <source>
        <dbReference type="SAM" id="MobiDB-lite"/>
    </source>
</evidence>
<gene>
    <name evidence="4" type="ORF">FEM48_Zijuj06G0199000</name>
</gene>
<sequence>MKRGGFRQEVAKHPLSHSHNPRKPFCSSTTASPSPPSWSYLIRKSISQGSPKQALLIYTQIRSKGICNLGVVPLILKACASLCFVNFGKALHGERMSKRTTVTWIEMIDGFARNGDTISARRLFDRVPSELKNVVTWSVMVDGYCSNGEMEAARDVFEQMPQRNFFAWSSMISGNRELDYAFR</sequence>
<evidence type="ECO:0000256" key="1">
    <source>
        <dbReference type="ARBA" id="ARBA00022737"/>
    </source>
</evidence>
<protein>
    <recommendedName>
        <fullName evidence="6">Pentatricopeptide repeat-containing protein</fullName>
    </recommendedName>
</protein>
<organism evidence="4 5">
    <name type="scientific">Ziziphus jujuba var. spinosa</name>
    <dbReference type="NCBI Taxonomy" id="714518"/>
    <lineage>
        <taxon>Eukaryota</taxon>
        <taxon>Viridiplantae</taxon>
        <taxon>Streptophyta</taxon>
        <taxon>Embryophyta</taxon>
        <taxon>Tracheophyta</taxon>
        <taxon>Spermatophyta</taxon>
        <taxon>Magnoliopsida</taxon>
        <taxon>eudicotyledons</taxon>
        <taxon>Gunneridae</taxon>
        <taxon>Pentapetalae</taxon>
        <taxon>rosids</taxon>
        <taxon>fabids</taxon>
        <taxon>Rosales</taxon>
        <taxon>Rhamnaceae</taxon>
        <taxon>Paliureae</taxon>
        <taxon>Ziziphus</taxon>
    </lineage>
</organism>
<dbReference type="EMBL" id="JAEACU010000006">
    <property type="protein sequence ID" value="KAH7525192.1"/>
    <property type="molecule type" value="Genomic_DNA"/>
</dbReference>
<dbReference type="Pfam" id="PF01535">
    <property type="entry name" value="PPR"/>
    <property type="match status" value="1"/>
</dbReference>
<dbReference type="Proteomes" id="UP000813462">
    <property type="component" value="Unassembled WGS sequence"/>
</dbReference>
<proteinExistence type="predicted"/>
<accession>A0A978VBA7</accession>